<gene>
    <name evidence="2" type="ORF">NL394_04340</name>
</gene>
<keyword evidence="1" id="KW-0472">Membrane</keyword>
<accession>A0AAX3EKE0</accession>
<protein>
    <submittedName>
        <fullName evidence="2">Uncharacterized protein</fullName>
    </submittedName>
</protein>
<organism evidence="2 3">
    <name type="scientific">Paenarthrobacter ureafaciens</name>
    <dbReference type="NCBI Taxonomy" id="37931"/>
    <lineage>
        <taxon>Bacteria</taxon>
        <taxon>Bacillati</taxon>
        <taxon>Actinomycetota</taxon>
        <taxon>Actinomycetes</taxon>
        <taxon>Micrococcales</taxon>
        <taxon>Micrococcaceae</taxon>
        <taxon>Paenarthrobacter</taxon>
    </lineage>
</organism>
<evidence type="ECO:0000256" key="1">
    <source>
        <dbReference type="SAM" id="Phobius"/>
    </source>
</evidence>
<dbReference type="EMBL" id="CP101185">
    <property type="protein sequence ID" value="UYV98464.1"/>
    <property type="molecule type" value="Genomic_DNA"/>
</dbReference>
<dbReference type="Proteomes" id="UP001163293">
    <property type="component" value="Chromosome"/>
</dbReference>
<feature type="transmembrane region" description="Helical" evidence="1">
    <location>
        <begin position="51"/>
        <end position="67"/>
    </location>
</feature>
<sequence length="76" mass="8520">MSDQDLTKAINEAVRPPKPRPRYALGTFWLIIGVAVLIAAFASRIPGHQNGFWAGPLMIGYAIYLYRGGRYGFFIF</sequence>
<evidence type="ECO:0000313" key="2">
    <source>
        <dbReference type="EMBL" id="UYV98464.1"/>
    </source>
</evidence>
<feature type="transmembrane region" description="Helical" evidence="1">
    <location>
        <begin position="23"/>
        <end position="45"/>
    </location>
</feature>
<name>A0AAX3EKE0_PAEUR</name>
<dbReference type="RefSeq" id="WP_069695400.1">
    <property type="nucleotide sequence ID" value="NZ_CP043010.1"/>
</dbReference>
<reference evidence="2" key="1">
    <citation type="submission" date="2022-07" db="EMBL/GenBank/DDBJ databases">
        <authorList>
            <person name="Wu T."/>
        </authorList>
    </citation>
    <scope>NUCLEOTIDE SEQUENCE</scope>
    <source>
        <strain evidence="2">SD-1</strain>
    </source>
</reference>
<keyword evidence="3" id="KW-1185">Reference proteome</keyword>
<keyword evidence="1" id="KW-0812">Transmembrane</keyword>
<keyword evidence="1" id="KW-1133">Transmembrane helix</keyword>
<evidence type="ECO:0000313" key="3">
    <source>
        <dbReference type="Proteomes" id="UP001163293"/>
    </source>
</evidence>
<dbReference type="AlphaFoldDB" id="A0AAX3EKE0"/>
<proteinExistence type="predicted"/>